<evidence type="ECO:0000256" key="9">
    <source>
        <dbReference type="ARBA" id="ARBA00023136"/>
    </source>
</evidence>
<dbReference type="Pfam" id="PF22614">
    <property type="entry name" value="Slo-like_RCK"/>
    <property type="match status" value="2"/>
</dbReference>
<keyword evidence="7 13" id="KW-1133">Transmembrane helix</keyword>
<dbReference type="EMBL" id="JAOAOG010000098">
    <property type="protein sequence ID" value="KAJ6249408.1"/>
    <property type="molecule type" value="Genomic_DNA"/>
</dbReference>
<keyword evidence="6" id="KW-0630">Potassium</keyword>
<gene>
    <name evidence="17" type="ORF">M0813_16828</name>
</gene>
<feature type="compositionally biased region" description="Acidic residues" evidence="12">
    <location>
        <begin position="670"/>
        <end position="694"/>
    </location>
</feature>
<sequence>MLNILIVCATWYRYIENLNGVPLGGSEISFHDSLYYMVVTCTTVGYGDISPISPQGRYLMICVILFIIVVIPIELGDLTTLLKDTSILTSFTPPRGTLYFVLCGDILHSQLKAFLVSIFSKIPEKLHIVILNRKDPTKEILDLIEHPNYKSIVHWVIGNPLNRDSLTKVNLDLCSGVFLFADLFSIHGKEIDTKNLLRLISILDSNPNIPLYIQVLDNDKIKNFEKCNPKTTLPINQIKSWIIAHNTCDFGWTTLISNLISPTTFSKKEEVTDKWKEDYMNGAIQNIYSVLAPQEFIGKKFHSVFQIIYENTHELLLIGLSVKNNIYKDEFEIMINPVDCQISTHCRLLIIAKSEEQIVDELQDWDDSITLKYISQFTFNENIITNEDKILKEVHIVDDKKPSNTSSKSNKAKYKILNKEKNQKINADHFYSLATPSVLSSVKSFKRQKRLREHIIISGMQNKKLFDLILPLRSKLFGSNKPIIITTPKPMLNWDNFAYFPNLFVMENSKKDQINLLKQANIHQADKALLLQSAENIGNLSQDKDLGQLFVDSDSLFAFRSIETKKNKVEILSEIIHPQNLRFLNNFSNLKKKKGKSSKKLQPNFSRFLKVINQEINTFSYQLNPYFCSSMVFSPTLLDTLFSLAYTDPDILQLILKLIFGPIYKSNNRDDEDGDGDDDDDDNDDDDDDDDDNLAEGNKKKRKGKNKTDNLQTIFKIPIPSNWWNLEPRYGDGDAIKWREIVNLLHKQFHLIAIAISRKSPINVKNAPPKPYIITNPDKEFHTRKSDQIFVIGNKTLIEKYNLKKKKEKKNVNNLDDSSDEQDLNELSYSSSSELSSSTSSTDQDHSSDTGLNNKNSTIRRNKLLTENFKIIDNKNN</sequence>
<keyword evidence="9 13" id="KW-0472">Membrane</keyword>
<dbReference type="InterPro" id="IPR013099">
    <property type="entry name" value="K_chnl_dom"/>
</dbReference>
<dbReference type="Gene3D" id="3.40.50.720">
    <property type="entry name" value="NAD(P)-binding Rossmann-like Domain"/>
    <property type="match status" value="2"/>
</dbReference>
<evidence type="ECO:0000256" key="5">
    <source>
        <dbReference type="ARBA" id="ARBA00022826"/>
    </source>
</evidence>
<proteinExistence type="predicted"/>
<evidence type="ECO:0000259" key="14">
    <source>
        <dbReference type="Pfam" id="PF03493"/>
    </source>
</evidence>
<evidence type="ECO:0000256" key="12">
    <source>
        <dbReference type="SAM" id="MobiDB-lite"/>
    </source>
</evidence>
<evidence type="ECO:0000256" key="13">
    <source>
        <dbReference type="SAM" id="Phobius"/>
    </source>
</evidence>
<keyword evidence="8" id="KW-0406">Ion transport</keyword>
<evidence type="ECO:0000259" key="15">
    <source>
        <dbReference type="Pfam" id="PF07885"/>
    </source>
</evidence>
<evidence type="ECO:0000256" key="11">
    <source>
        <dbReference type="ARBA" id="ARBA00034430"/>
    </source>
</evidence>
<keyword evidence="3" id="KW-0633">Potassium transport</keyword>
<name>A0ABQ8YXN3_9EUKA</name>
<dbReference type="InterPro" id="IPR003929">
    <property type="entry name" value="K_chnl_BK_asu"/>
</dbReference>
<keyword evidence="4 13" id="KW-0812">Transmembrane</keyword>
<evidence type="ECO:0000313" key="17">
    <source>
        <dbReference type="EMBL" id="KAJ6249408.1"/>
    </source>
</evidence>
<reference evidence="17" key="1">
    <citation type="submission" date="2022-08" db="EMBL/GenBank/DDBJ databases">
        <title>Novel sulfate-reducing endosymbionts in the free-living metamonad Anaeramoeba.</title>
        <authorList>
            <person name="Jerlstrom-Hultqvist J."/>
            <person name="Cepicka I."/>
            <person name="Gallot-Lavallee L."/>
            <person name="Salas-Leiva D."/>
            <person name="Curtis B.A."/>
            <person name="Zahonova K."/>
            <person name="Pipaliya S."/>
            <person name="Dacks J."/>
            <person name="Roger A.J."/>
        </authorList>
    </citation>
    <scope>NUCLEOTIDE SEQUENCE</scope>
    <source>
        <strain evidence="17">Schooner1</strain>
    </source>
</reference>
<dbReference type="Pfam" id="PF03493">
    <property type="entry name" value="BK_channel_a"/>
    <property type="match status" value="1"/>
</dbReference>
<accession>A0ABQ8YXN3</accession>
<dbReference type="InterPro" id="IPR003148">
    <property type="entry name" value="RCK_N"/>
</dbReference>
<comment type="subcellular location">
    <subcellularLocation>
        <location evidence="1">Membrane</location>
        <topology evidence="1">Multi-pass membrane protein</topology>
    </subcellularLocation>
</comment>
<keyword evidence="18" id="KW-1185">Reference proteome</keyword>
<evidence type="ECO:0000256" key="4">
    <source>
        <dbReference type="ARBA" id="ARBA00022692"/>
    </source>
</evidence>
<evidence type="ECO:0000256" key="10">
    <source>
        <dbReference type="ARBA" id="ARBA00023303"/>
    </source>
</evidence>
<dbReference type="GO" id="GO:0034220">
    <property type="term" value="P:monoatomic ion transmembrane transport"/>
    <property type="evidence" value="ECO:0007669"/>
    <property type="project" value="UniProtKB-KW"/>
</dbReference>
<feature type="domain" description="Potassium channel" evidence="15">
    <location>
        <begin position="5"/>
        <end position="82"/>
    </location>
</feature>
<evidence type="ECO:0000313" key="18">
    <source>
        <dbReference type="Proteomes" id="UP001150062"/>
    </source>
</evidence>
<dbReference type="Gene3D" id="1.10.287.70">
    <property type="match status" value="1"/>
</dbReference>
<feature type="domain" description="Calcium-activated potassium channel BK alpha subunit" evidence="14">
    <location>
        <begin position="234"/>
        <end position="319"/>
    </location>
</feature>
<evidence type="ECO:0000256" key="3">
    <source>
        <dbReference type="ARBA" id="ARBA00022538"/>
    </source>
</evidence>
<keyword evidence="2" id="KW-0813">Transport</keyword>
<keyword evidence="5" id="KW-0631">Potassium channel</keyword>
<feature type="domain" description="RCK N-terminal" evidence="16">
    <location>
        <begin position="100"/>
        <end position="213"/>
    </location>
</feature>
<dbReference type="SUPFAM" id="SSF81324">
    <property type="entry name" value="Voltage-gated potassium channels"/>
    <property type="match status" value="1"/>
</dbReference>
<dbReference type="Pfam" id="PF07885">
    <property type="entry name" value="Ion_trans_2"/>
    <property type="match status" value="1"/>
</dbReference>
<feature type="domain" description="RCK N-terminal" evidence="16">
    <location>
        <begin position="451"/>
        <end position="571"/>
    </location>
</feature>
<dbReference type="PANTHER" id="PTHR10027">
    <property type="entry name" value="CALCIUM-ACTIVATED POTASSIUM CHANNEL ALPHA CHAIN"/>
    <property type="match status" value="1"/>
</dbReference>
<dbReference type="Proteomes" id="UP001150062">
    <property type="component" value="Unassembled WGS sequence"/>
</dbReference>
<evidence type="ECO:0000256" key="7">
    <source>
        <dbReference type="ARBA" id="ARBA00022989"/>
    </source>
</evidence>
<feature type="region of interest" description="Disordered" evidence="12">
    <location>
        <begin position="809"/>
        <end position="859"/>
    </location>
</feature>
<evidence type="ECO:0000256" key="2">
    <source>
        <dbReference type="ARBA" id="ARBA00022448"/>
    </source>
</evidence>
<comment type="caution">
    <text evidence="17">The sequence shown here is derived from an EMBL/GenBank/DDBJ whole genome shotgun (WGS) entry which is preliminary data.</text>
</comment>
<feature type="region of interest" description="Disordered" evidence="12">
    <location>
        <begin position="669"/>
        <end position="705"/>
    </location>
</feature>
<comment type="catalytic activity">
    <reaction evidence="11">
        <text>K(+)(in) = K(+)(out)</text>
        <dbReference type="Rhea" id="RHEA:29463"/>
        <dbReference type="ChEBI" id="CHEBI:29103"/>
    </reaction>
</comment>
<feature type="transmembrane region" description="Helical" evidence="13">
    <location>
        <begin position="58"/>
        <end position="75"/>
    </location>
</feature>
<evidence type="ECO:0000256" key="6">
    <source>
        <dbReference type="ARBA" id="ARBA00022958"/>
    </source>
</evidence>
<evidence type="ECO:0000256" key="8">
    <source>
        <dbReference type="ARBA" id="ARBA00023065"/>
    </source>
</evidence>
<feature type="compositionally biased region" description="Low complexity" evidence="12">
    <location>
        <begin position="828"/>
        <end position="842"/>
    </location>
</feature>
<protein>
    <submittedName>
        <fullName evidence="17">Calcium-activated potassium channel alpha chain</fullName>
    </submittedName>
</protein>
<evidence type="ECO:0000259" key="16">
    <source>
        <dbReference type="Pfam" id="PF22614"/>
    </source>
</evidence>
<keyword evidence="10 17" id="KW-0407">Ion channel</keyword>
<dbReference type="PANTHER" id="PTHR10027:SF10">
    <property type="entry name" value="SLOWPOKE 2, ISOFORM D"/>
    <property type="match status" value="1"/>
</dbReference>
<organism evidence="17 18">
    <name type="scientific">Anaeramoeba flamelloides</name>
    <dbReference type="NCBI Taxonomy" id="1746091"/>
    <lineage>
        <taxon>Eukaryota</taxon>
        <taxon>Metamonada</taxon>
        <taxon>Anaeramoebidae</taxon>
        <taxon>Anaeramoeba</taxon>
    </lineage>
</organism>
<dbReference type="InterPro" id="IPR047871">
    <property type="entry name" value="K_chnl_Slo-like"/>
</dbReference>
<evidence type="ECO:0000256" key="1">
    <source>
        <dbReference type="ARBA" id="ARBA00004141"/>
    </source>
</evidence>